<feature type="domain" description="DUF7707" evidence="3">
    <location>
        <begin position="22"/>
        <end position="126"/>
    </location>
</feature>
<evidence type="ECO:0000313" key="5">
    <source>
        <dbReference type="Proteomes" id="UP000572817"/>
    </source>
</evidence>
<protein>
    <recommendedName>
        <fullName evidence="3">DUF7707 domain-containing protein</fullName>
    </recommendedName>
</protein>
<evidence type="ECO:0000313" key="4">
    <source>
        <dbReference type="EMBL" id="KAF4311273.1"/>
    </source>
</evidence>
<evidence type="ECO:0000256" key="2">
    <source>
        <dbReference type="SAM" id="SignalP"/>
    </source>
</evidence>
<reference evidence="4" key="1">
    <citation type="submission" date="2020-04" db="EMBL/GenBank/DDBJ databases">
        <title>Genome Assembly and Annotation of Botryosphaeria dothidea sdau 11-99, a Latent Pathogen of Apple Fruit Ring Rot in China.</title>
        <authorList>
            <person name="Yu C."/>
            <person name="Diao Y."/>
            <person name="Lu Q."/>
            <person name="Zhao J."/>
            <person name="Cui S."/>
            <person name="Peng C."/>
            <person name="He B."/>
            <person name="Liu H."/>
        </authorList>
    </citation>
    <scope>NUCLEOTIDE SEQUENCE [LARGE SCALE GENOMIC DNA]</scope>
    <source>
        <strain evidence="4">Sdau11-99</strain>
    </source>
</reference>
<dbReference type="InterPro" id="IPR056124">
    <property type="entry name" value="DUF7707"/>
</dbReference>
<keyword evidence="2" id="KW-0732">Signal</keyword>
<accession>A0A8H4J370</accession>
<keyword evidence="5" id="KW-1185">Reference proteome</keyword>
<comment type="caution">
    <text evidence="4">The sequence shown here is derived from an EMBL/GenBank/DDBJ whole genome shotgun (WGS) entry which is preliminary data.</text>
</comment>
<sequence>MRSTISTVAVFFAVAGLSPAQTIDPDSVSIEDRNQWCLAQTSQCPLICLQTNNDSTTQSNDCDSDTLQYSCVCADGLSPNISQYSQTMPYFICTENNNRCVNNCASGNNQCASDCRTKNPCGAQNPTRVNTTTTSSATTASATSSSTGSDFNSFGDGDSGDSSSSKSGAGALALDLGAKYGLAMVISGLVGGAAILL</sequence>
<organism evidence="4 5">
    <name type="scientific">Botryosphaeria dothidea</name>
    <dbReference type="NCBI Taxonomy" id="55169"/>
    <lineage>
        <taxon>Eukaryota</taxon>
        <taxon>Fungi</taxon>
        <taxon>Dikarya</taxon>
        <taxon>Ascomycota</taxon>
        <taxon>Pezizomycotina</taxon>
        <taxon>Dothideomycetes</taxon>
        <taxon>Dothideomycetes incertae sedis</taxon>
        <taxon>Botryosphaeriales</taxon>
        <taxon>Botryosphaeriaceae</taxon>
        <taxon>Botryosphaeria</taxon>
    </lineage>
</organism>
<dbReference type="AlphaFoldDB" id="A0A8H4J370"/>
<gene>
    <name evidence="4" type="ORF">GTA08_BOTSDO13357</name>
</gene>
<dbReference type="OrthoDB" id="2439692at2759"/>
<feature type="region of interest" description="Disordered" evidence="1">
    <location>
        <begin position="126"/>
        <end position="162"/>
    </location>
</feature>
<feature type="chain" id="PRO_5034883988" description="DUF7707 domain-containing protein" evidence="2">
    <location>
        <begin position="21"/>
        <end position="197"/>
    </location>
</feature>
<dbReference type="PANTHER" id="PTHR38118:SF2">
    <property type="entry name" value="CDP-ALCOHOL PHOSPHATIDYLTRANSFERASE PROTEIN"/>
    <property type="match status" value="1"/>
</dbReference>
<dbReference type="PANTHER" id="PTHR38118">
    <property type="entry name" value="ANCHORED CELL WALL PROTEIN 11-RELATED"/>
    <property type="match status" value="1"/>
</dbReference>
<evidence type="ECO:0000256" key="1">
    <source>
        <dbReference type="SAM" id="MobiDB-lite"/>
    </source>
</evidence>
<dbReference type="Pfam" id="PF24808">
    <property type="entry name" value="DUF7707"/>
    <property type="match status" value="1"/>
</dbReference>
<dbReference type="Proteomes" id="UP000572817">
    <property type="component" value="Unassembled WGS sequence"/>
</dbReference>
<dbReference type="EMBL" id="WWBZ02000011">
    <property type="protein sequence ID" value="KAF4311273.1"/>
    <property type="molecule type" value="Genomic_DNA"/>
</dbReference>
<name>A0A8H4J370_9PEZI</name>
<proteinExistence type="predicted"/>
<evidence type="ECO:0000259" key="3">
    <source>
        <dbReference type="Pfam" id="PF24808"/>
    </source>
</evidence>
<feature type="compositionally biased region" description="Low complexity" evidence="1">
    <location>
        <begin position="130"/>
        <end position="162"/>
    </location>
</feature>
<feature type="signal peptide" evidence="2">
    <location>
        <begin position="1"/>
        <end position="20"/>
    </location>
</feature>